<feature type="compositionally biased region" description="Polar residues" evidence="1">
    <location>
        <begin position="350"/>
        <end position="364"/>
    </location>
</feature>
<accession>A0AA88AAU9</accession>
<evidence type="ECO:0000313" key="3">
    <source>
        <dbReference type="Proteomes" id="UP001187192"/>
    </source>
</evidence>
<dbReference type="PANTHER" id="PTHR33018:SF34">
    <property type="entry name" value="OS02G0472350 PROTEIN"/>
    <property type="match status" value="1"/>
</dbReference>
<name>A0AA88AAU9_FICCA</name>
<gene>
    <name evidence="2" type="ORF">TIFTF001_020476</name>
</gene>
<comment type="caution">
    <text evidence="2">The sequence shown here is derived from an EMBL/GenBank/DDBJ whole genome shotgun (WGS) entry which is preliminary data.</text>
</comment>
<dbReference type="PANTHER" id="PTHR33018">
    <property type="entry name" value="OS10G0338966 PROTEIN-RELATED"/>
    <property type="match status" value="1"/>
</dbReference>
<feature type="region of interest" description="Disordered" evidence="1">
    <location>
        <begin position="350"/>
        <end position="376"/>
    </location>
</feature>
<evidence type="ECO:0000256" key="1">
    <source>
        <dbReference type="SAM" id="MobiDB-lite"/>
    </source>
</evidence>
<evidence type="ECO:0000313" key="2">
    <source>
        <dbReference type="EMBL" id="GMN51333.1"/>
    </source>
</evidence>
<dbReference type="Proteomes" id="UP001187192">
    <property type="component" value="Unassembled WGS sequence"/>
</dbReference>
<reference evidence="2" key="1">
    <citation type="submission" date="2023-07" db="EMBL/GenBank/DDBJ databases">
        <title>draft genome sequence of fig (Ficus carica).</title>
        <authorList>
            <person name="Takahashi T."/>
            <person name="Nishimura K."/>
        </authorList>
    </citation>
    <scope>NUCLEOTIDE SEQUENCE</scope>
</reference>
<organism evidence="2 3">
    <name type="scientific">Ficus carica</name>
    <name type="common">Common fig</name>
    <dbReference type="NCBI Taxonomy" id="3494"/>
    <lineage>
        <taxon>Eukaryota</taxon>
        <taxon>Viridiplantae</taxon>
        <taxon>Streptophyta</taxon>
        <taxon>Embryophyta</taxon>
        <taxon>Tracheophyta</taxon>
        <taxon>Spermatophyta</taxon>
        <taxon>Magnoliopsida</taxon>
        <taxon>eudicotyledons</taxon>
        <taxon>Gunneridae</taxon>
        <taxon>Pentapetalae</taxon>
        <taxon>rosids</taxon>
        <taxon>fabids</taxon>
        <taxon>Rosales</taxon>
        <taxon>Moraceae</taxon>
        <taxon>Ficeae</taxon>
        <taxon>Ficus</taxon>
    </lineage>
</organism>
<dbReference type="EMBL" id="BTGU01000037">
    <property type="protein sequence ID" value="GMN51333.1"/>
    <property type="molecule type" value="Genomic_DNA"/>
</dbReference>
<protein>
    <submittedName>
        <fullName evidence="2">Uncharacterized protein</fullName>
    </submittedName>
</protein>
<sequence length="405" mass="46102">MTVETATGARGGGRLALGAWRPCGAPGDRGTRQAPVGGHRALGARGWRLPPLCAHGRARRKNPMDPTVDGKRRATIMKRVHMARKRGERIQVTFDEKGQPEGKHGDELMSWIGVLAREHVPIWIQDWRSRDLDGLKDIIWKETVTSFTVDESFRTTCLKSCGEAARNFRYDLYKTFVEEYLNEESVWTRPQKVIDNYPNIEEDDWMKFVQYRTSSQFQHLSDRGSEIRTNNEYSSRGGRDGYRKLDQEIFKKTGKWEKRDGLWLEQQTAADGELKDPACQKVSELIIEYNTQESQGTFESVGINDVLSQALSRPEHKGRVHGQSKFVKPSQYFNLNRNVEPSVDPNNVPTVDQHNSFKASCSAQEKQHGVSDPPTMPVDSQECKLYIFDEVQGGQLLVAFGRAWL</sequence>
<dbReference type="AlphaFoldDB" id="A0AA88AAU9"/>
<keyword evidence="3" id="KW-1185">Reference proteome</keyword>
<proteinExistence type="predicted"/>